<evidence type="ECO:0000256" key="5">
    <source>
        <dbReference type="ARBA" id="ARBA00023085"/>
    </source>
</evidence>
<proteinExistence type="inferred from homology"/>
<dbReference type="InterPro" id="IPR006501">
    <property type="entry name" value="Pectinesterase_inhib_dom"/>
</dbReference>
<dbReference type="SMART" id="SM00856">
    <property type="entry name" value="PMEI"/>
    <property type="match status" value="1"/>
</dbReference>
<accession>A0AA38C8M7</accession>
<evidence type="ECO:0000256" key="4">
    <source>
        <dbReference type="ARBA" id="ARBA00022801"/>
    </source>
</evidence>
<keyword evidence="4 7" id="KW-0378">Hydrolase</keyword>
<dbReference type="Pfam" id="PF01095">
    <property type="entry name" value="Pectinesterase"/>
    <property type="match status" value="1"/>
</dbReference>
<feature type="non-terminal residue" evidence="9">
    <location>
        <position position="319"/>
    </location>
</feature>
<dbReference type="SUPFAM" id="SSF51126">
    <property type="entry name" value="Pectin lyase-like"/>
    <property type="match status" value="1"/>
</dbReference>
<dbReference type="AlphaFoldDB" id="A0AA38C8M7"/>
<dbReference type="PROSITE" id="PS00503">
    <property type="entry name" value="PECTINESTERASE_2"/>
    <property type="match status" value="1"/>
</dbReference>
<dbReference type="NCBIfam" id="TIGR01614">
    <property type="entry name" value="PME_inhib"/>
    <property type="match status" value="1"/>
</dbReference>
<evidence type="ECO:0000256" key="1">
    <source>
        <dbReference type="ARBA" id="ARBA00005184"/>
    </source>
</evidence>
<dbReference type="CDD" id="cd15798">
    <property type="entry name" value="PMEI-like_3"/>
    <property type="match status" value="1"/>
</dbReference>
<keyword evidence="5 7" id="KW-0063">Aspartyl esterase</keyword>
<dbReference type="InterPro" id="IPR033131">
    <property type="entry name" value="Pectinesterase_Asp_AS"/>
</dbReference>
<sequence>AFARGLSPNVTEIHDRTAWEDCLHLFDDTIHRLNGSLNAITSFDFEQQASAVGGVHTWISAALTNQHTCVNGFHGIDHNSYENNNISSIGSLMSLHVSNASNLISNSLALFTNLTISPPSRNRRDSEWLSVEKRRRVSKSNGDVVVAQDGSGDCETITEALNAYRPVQGNDTYYVIYIKSGRYYETIVIGRNMKNVMMIGDGMGRTVVSGNRNVPEDLSLFSSATFAVWGDGFVAKGMTIANTAGPQKFQAVALLVVSDMAVFYRCAIKGYQDTLFLHSNRQFFRECHISGTIDFIFGNSAVVIQNSVILVRKTPPRPS</sequence>
<feature type="domain" description="Pectinesterase inhibitor" evidence="8">
    <location>
        <begin position="8"/>
        <end position="110"/>
    </location>
</feature>
<organism evidence="9 10">
    <name type="scientific">Taxus chinensis</name>
    <name type="common">Chinese yew</name>
    <name type="synonym">Taxus wallichiana var. chinensis</name>
    <dbReference type="NCBI Taxonomy" id="29808"/>
    <lineage>
        <taxon>Eukaryota</taxon>
        <taxon>Viridiplantae</taxon>
        <taxon>Streptophyta</taxon>
        <taxon>Embryophyta</taxon>
        <taxon>Tracheophyta</taxon>
        <taxon>Spermatophyta</taxon>
        <taxon>Pinopsida</taxon>
        <taxon>Pinidae</taxon>
        <taxon>Conifers II</taxon>
        <taxon>Cupressales</taxon>
        <taxon>Taxaceae</taxon>
        <taxon>Taxus</taxon>
    </lineage>
</organism>
<dbReference type="FunFam" id="2.160.20.10:FF:000092">
    <property type="entry name" value="Putative pectinesterase 57"/>
    <property type="match status" value="1"/>
</dbReference>
<comment type="caution">
    <text evidence="9">The sequence shown here is derived from an EMBL/GenBank/DDBJ whole genome shotgun (WGS) entry which is preliminary data.</text>
</comment>
<evidence type="ECO:0000256" key="3">
    <source>
        <dbReference type="ARBA" id="ARBA00007786"/>
    </source>
</evidence>
<keyword evidence="10" id="KW-1185">Reference proteome</keyword>
<dbReference type="InterPro" id="IPR000070">
    <property type="entry name" value="Pectinesterase_cat"/>
</dbReference>
<dbReference type="InterPro" id="IPR012334">
    <property type="entry name" value="Pectin_lyas_fold"/>
</dbReference>
<dbReference type="GO" id="GO:0042545">
    <property type="term" value="P:cell wall modification"/>
    <property type="evidence" value="ECO:0007669"/>
    <property type="project" value="UniProtKB-UniRule"/>
</dbReference>
<comment type="catalytic activity">
    <reaction evidence="7">
        <text>[(1-&gt;4)-alpha-D-galacturonosyl methyl ester](n) + n H2O = [(1-&gt;4)-alpha-D-galacturonosyl](n) + n methanol + n H(+)</text>
        <dbReference type="Rhea" id="RHEA:22380"/>
        <dbReference type="Rhea" id="RHEA-COMP:14570"/>
        <dbReference type="Rhea" id="RHEA-COMP:14573"/>
        <dbReference type="ChEBI" id="CHEBI:15377"/>
        <dbReference type="ChEBI" id="CHEBI:15378"/>
        <dbReference type="ChEBI" id="CHEBI:17790"/>
        <dbReference type="ChEBI" id="CHEBI:140522"/>
        <dbReference type="ChEBI" id="CHEBI:140523"/>
        <dbReference type="EC" id="3.1.1.11"/>
    </reaction>
</comment>
<evidence type="ECO:0000256" key="2">
    <source>
        <dbReference type="ARBA" id="ARBA00006027"/>
    </source>
</evidence>
<dbReference type="SUPFAM" id="SSF101148">
    <property type="entry name" value="Plant invertase/pectin methylesterase inhibitor"/>
    <property type="match status" value="1"/>
</dbReference>
<dbReference type="Proteomes" id="UP000824469">
    <property type="component" value="Unassembled WGS sequence"/>
</dbReference>
<evidence type="ECO:0000313" key="10">
    <source>
        <dbReference type="Proteomes" id="UP000824469"/>
    </source>
</evidence>
<feature type="active site" evidence="6">
    <location>
        <position position="294"/>
    </location>
</feature>
<dbReference type="EMBL" id="JAHRHJ020002341">
    <property type="protein sequence ID" value="KAH9292769.1"/>
    <property type="molecule type" value="Genomic_DNA"/>
</dbReference>
<dbReference type="GO" id="GO:0045490">
    <property type="term" value="P:pectin catabolic process"/>
    <property type="evidence" value="ECO:0007669"/>
    <property type="project" value="UniProtKB-UniRule"/>
</dbReference>
<protein>
    <recommendedName>
        <fullName evidence="7">Pectinesterase</fullName>
        <ecNumber evidence="7">3.1.1.11</ecNumber>
    </recommendedName>
</protein>
<dbReference type="GO" id="GO:0030599">
    <property type="term" value="F:pectinesterase activity"/>
    <property type="evidence" value="ECO:0007669"/>
    <property type="project" value="UniProtKB-UniRule"/>
</dbReference>
<comment type="pathway">
    <text evidence="1 7">Glycan metabolism; pectin degradation; 2-dehydro-3-deoxy-D-gluconate from pectin: step 1/5.</text>
</comment>
<comment type="similarity">
    <text evidence="3">In the C-terminal section; belongs to the pectinesterase family.</text>
</comment>
<dbReference type="EC" id="3.1.1.11" evidence="7"/>
<dbReference type="Gene3D" id="2.160.20.10">
    <property type="entry name" value="Single-stranded right-handed beta-helix, Pectin lyase-like"/>
    <property type="match status" value="1"/>
</dbReference>
<evidence type="ECO:0000259" key="8">
    <source>
        <dbReference type="SMART" id="SM00856"/>
    </source>
</evidence>
<dbReference type="Gene3D" id="1.20.140.40">
    <property type="entry name" value="Invertase/pectin methylesterase inhibitor family protein"/>
    <property type="match status" value="1"/>
</dbReference>
<gene>
    <name evidence="9" type="ORF">KI387_042046</name>
</gene>
<dbReference type="Pfam" id="PF04043">
    <property type="entry name" value="PMEI"/>
    <property type="match status" value="1"/>
</dbReference>
<evidence type="ECO:0000256" key="7">
    <source>
        <dbReference type="RuleBase" id="RU000589"/>
    </source>
</evidence>
<dbReference type="GO" id="GO:0004857">
    <property type="term" value="F:enzyme inhibitor activity"/>
    <property type="evidence" value="ECO:0007669"/>
    <property type="project" value="InterPro"/>
</dbReference>
<reference evidence="9 10" key="1">
    <citation type="journal article" date="2021" name="Nat. Plants">
        <title>The Taxus genome provides insights into paclitaxel biosynthesis.</title>
        <authorList>
            <person name="Xiong X."/>
            <person name="Gou J."/>
            <person name="Liao Q."/>
            <person name="Li Y."/>
            <person name="Zhou Q."/>
            <person name="Bi G."/>
            <person name="Li C."/>
            <person name="Du R."/>
            <person name="Wang X."/>
            <person name="Sun T."/>
            <person name="Guo L."/>
            <person name="Liang H."/>
            <person name="Lu P."/>
            <person name="Wu Y."/>
            <person name="Zhang Z."/>
            <person name="Ro D.K."/>
            <person name="Shang Y."/>
            <person name="Huang S."/>
            <person name="Yan J."/>
        </authorList>
    </citation>
    <scope>NUCLEOTIDE SEQUENCE [LARGE SCALE GENOMIC DNA]</scope>
    <source>
        <strain evidence="9">Ta-2019</strain>
    </source>
</reference>
<name>A0AA38C8M7_TAXCH</name>
<evidence type="ECO:0000256" key="6">
    <source>
        <dbReference type="PROSITE-ProRule" id="PRU10040"/>
    </source>
</evidence>
<evidence type="ECO:0000313" key="9">
    <source>
        <dbReference type="EMBL" id="KAH9292769.1"/>
    </source>
</evidence>
<dbReference type="OMA" id="DCETITE"/>
<comment type="similarity">
    <text evidence="2">In the N-terminal section; belongs to the PMEI family.</text>
</comment>
<dbReference type="InterPro" id="IPR011050">
    <property type="entry name" value="Pectin_lyase_fold/virulence"/>
</dbReference>
<dbReference type="PANTHER" id="PTHR31707">
    <property type="entry name" value="PECTINESTERASE"/>
    <property type="match status" value="1"/>
</dbReference>
<dbReference type="InterPro" id="IPR035513">
    <property type="entry name" value="Invertase/methylesterase_inhib"/>
</dbReference>